<proteinExistence type="predicted"/>
<sequence length="99" mass="10916">MEVVSCVHCLLPLPPPTPQKPRRSFQNLCWRLGTLQYGCMEQDFVKVEGKQLCGAAGVGLLHRIQTRRPVHHLFRAGGGGEGDHETTSAGPRKKPTKSE</sequence>
<gene>
    <name evidence="2" type="ORF">ROHU_018586</name>
</gene>
<reference evidence="2 3" key="1">
    <citation type="submission" date="2018-03" db="EMBL/GenBank/DDBJ databases">
        <title>Draft genome sequence of Rohu Carp (Labeo rohita).</title>
        <authorList>
            <person name="Das P."/>
            <person name="Kushwaha B."/>
            <person name="Joshi C.G."/>
            <person name="Kumar D."/>
            <person name="Nagpure N.S."/>
            <person name="Sahoo L."/>
            <person name="Das S.P."/>
            <person name="Bit A."/>
            <person name="Patnaik S."/>
            <person name="Meher P.K."/>
            <person name="Jayasankar P."/>
            <person name="Koringa P.G."/>
            <person name="Patel N.V."/>
            <person name="Hinsu A.T."/>
            <person name="Kumar R."/>
            <person name="Pandey M."/>
            <person name="Agarwal S."/>
            <person name="Srivastava S."/>
            <person name="Singh M."/>
            <person name="Iquebal M.A."/>
            <person name="Jaiswal S."/>
            <person name="Angadi U.B."/>
            <person name="Kumar N."/>
            <person name="Raza M."/>
            <person name="Shah T.M."/>
            <person name="Rai A."/>
            <person name="Jena J.K."/>
        </authorList>
    </citation>
    <scope>NUCLEOTIDE SEQUENCE [LARGE SCALE GENOMIC DNA]</scope>
    <source>
        <strain evidence="2">DASCIFA01</strain>
        <tissue evidence="2">Testis</tissue>
    </source>
</reference>
<evidence type="ECO:0000313" key="3">
    <source>
        <dbReference type="Proteomes" id="UP000290572"/>
    </source>
</evidence>
<evidence type="ECO:0000313" key="2">
    <source>
        <dbReference type="EMBL" id="RXN29268.1"/>
    </source>
</evidence>
<dbReference type="Proteomes" id="UP000290572">
    <property type="component" value="Unassembled WGS sequence"/>
</dbReference>
<protein>
    <submittedName>
        <fullName evidence="2">Uncharacterized protein</fullName>
    </submittedName>
</protein>
<comment type="caution">
    <text evidence="2">The sequence shown here is derived from an EMBL/GenBank/DDBJ whole genome shotgun (WGS) entry which is preliminary data.</text>
</comment>
<name>A0A498N569_LABRO</name>
<evidence type="ECO:0000256" key="1">
    <source>
        <dbReference type="SAM" id="MobiDB-lite"/>
    </source>
</evidence>
<accession>A0A498N569</accession>
<organism evidence="2 3">
    <name type="scientific">Labeo rohita</name>
    <name type="common">Indian major carp</name>
    <name type="synonym">Cyprinus rohita</name>
    <dbReference type="NCBI Taxonomy" id="84645"/>
    <lineage>
        <taxon>Eukaryota</taxon>
        <taxon>Metazoa</taxon>
        <taxon>Chordata</taxon>
        <taxon>Craniata</taxon>
        <taxon>Vertebrata</taxon>
        <taxon>Euteleostomi</taxon>
        <taxon>Actinopterygii</taxon>
        <taxon>Neopterygii</taxon>
        <taxon>Teleostei</taxon>
        <taxon>Ostariophysi</taxon>
        <taxon>Cypriniformes</taxon>
        <taxon>Cyprinidae</taxon>
        <taxon>Labeoninae</taxon>
        <taxon>Labeonini</taxon>
        <taxon>Labeo</taxon>
    </lineage>
</organism>
<keyword evidence="3" id="KW-1185">Reference proteome</keyword>
<dbReference type="AlphaFoldDB" id="A0A498N569"/>
<feature type="region of interest" description="Disordered" evidence="1">
    <location>
        <begin position="74"/>
        <end position="99"/>
    </location>
</feature>
<dbReference type="EMBL" id="QBIY01011806">
    <property type="protein sequence ID" value="RXN29268.1"/>
    <property type="molecule type" value="Genomic_DNA"/>
</dbReference>